<name>A0A6M4WUQ4_9ACTN</name>
<proteinExistence type="predicted"/>
<dbReference type="AlphaFoldDB" id="A0A6M4WUQ4"/>
<sequence>MLFRESQDPALAAEAIRLSRVFADPDFVRGAQPGRDLLEDLSALAEIAAKPRVLLDLLLLAHAFSRTDGGDHRVSELRLPGMDDARRLASTVEVFVQPSTDPEARTLTRPLPDGRRGFLIGVPPQTGELMANLSWVLPTLFQVAEDGGGGSAAPDRERVWADVDGSVASYLRSWRPGRGATLLPPQPLIPMTMPDGEVRHGPGDPFMVFDACTLFLMARELVPILNGNLGGEAAAGFPLPPFTAGLPREVRRELAADCGAYTLTMNALLLGTGEDGPFPPDIGNVKRHFHAGRLSRFGRTRRLEEQARHDAGLLLRSVHRTTEAVLSYYAVVDMFAALARARGDGLLARHLEAIADRREAVCAYMLFVKRTELLADWGVRTWRDGEEEGWERLWEYVRHAQRHLVPLLVEE</sequence>
<reference evidence="1" key="1">
    <citation type="submission" date="2020-03" db="EMBL/GenBank/DDBJ databases">
        <title>Molecular networking-based the target discovery of potent antiproliferative macrolactams: 5/6/7/16 polycyclic ansamycins and glycosylated trienomycin from Streptomyces cacaoi subsp. asoensis.</title>
        <authorList>
            <person name="Liu L.-L."/>
        </authorList>
    </citation>
    <scope>NUCLEOTIDE SEQUENCE [LARGE SCALE GENOMIC DNA]</scope>
    <source>
        <strain evidence="1">H2S5</strain>
    </source>
</reference>
<protein>
    <submittedName>
        <fullName evidence="1">Uncharacterized protein</fullName>
    </submittedName>
</protein>
<keyword evidence="2" id="KW-1185">Reference proteome</keyword>
<dbReference type="EMBL" id="CP049838">
    <property type="protein sequence ID" value="QJT04260.1"/>
    <property type="molecule type" value="Genomic_DNA"/>
</dbReference>
<dbReference type="Proteomes" id="UP000502665">
    <property type="component" value="Chromosome"/>
</dbReference>
<gene>
    <name evidence="1" type="ORF">G9272_31530</name>
</gene>
<organism evidence="1 2">
    <name type="scientific">Streptomyces asoensis</name>
    <dbReference type="NCBI Taxonomy" id="249586"/>
    <lineage>
        <taxon>Bacteria</taxon>
        <taxon>Bacillati</taxon>
        <taxon>Actinomycetota</taxon>
        <taxon>Actinomycetes</taxon>
        <taxon>Kitasatosporales</taxon>
        <taxon>Streptomycetaceae</taxon>
        <taxon>Streptomyces</taxon>
    </lineage>
</organism>
<accession>A0A6M4WUQ4</accession>
<evidence type="ECO:0000313" key="1">
    <source>
        <dbReference type="EMBL" id="QJT04260.1"/>
    </source>
</evidence>
<evidence type="ECO:0000313" key="2">
    <source>
        <dbReference type="Proteomes" id="UP000502665"/>
    </source>
</evidence>